<feature type="coiled-coil region" evidence="1">
    <location>
        <begin position="908"/>
        <end position="970"/>
    </location>
</feature>
<dbReference type="AlphaFoldDB" id="A0A9E8NJ23"/>
<proteinExistence type="predicted"/>
<dbReference type="RefSeq" id="WP_244820301.1">
    <property type="nucleotide sequence ID" value="NZ_CP112998.1"/>
</dbReference>
<evidence type="ECO:0000313" key="3">
    <source>
        <dbReference type="Proteomes" id="UP001164653"/>
    </source>
</evidence>
<dbReference type="InterPro" id="IPR027417">
    <property type="entry name" value="P-loop_NTPase"/>
</dbReference>
<protein>
    <submittedName>
        <fullName evidence="2">Uncharacterized protein</fullName>
    </submittedName>
</protein>
<sequence>MSELLEITDKDIAALEDGELRSLIGLLCEAEYRKYGIPTKAVQWGGHQDAPDRGIDILIASDVLLSVDSYIVRPHTIFQSKVTNMTPALILKEMKPLGKLRESIVDLAGDQGAYVIVSRHSLTSKEYNNRIVEMKKAIGGLDVKVDYYHGGRIATWVREHPSIILWIRHRVKRPIFGWKSYADWAANLTTNEDYILDDGCRLIDKRRKDVELTIENGILAIRQLLSQPGNYLRLTGLSGVGKTRLAQALFDERVGQEIVNQSHVIYTDISEEPTPSPQHITEQLIAGNYRTILIIDNCSPELHRSLVNKLTCQSHSVSLLTIEYDVADDQPDETDVFHLEPSSDRVISTLILRRFPKITELDAWKIAEFSGGNARVAVALAKTVTLGESIGYLQNKELFKRLFYQRNNENEDLKHSAEVLSLVYSYDVETASSELEILSLMSSIPVQALYKHSADLRDRDLVQARGKFRAVLPHAIANRLAIGALDRLTADMLDQYFLRKGTERLIRSFSRRLSYIPDSEPVKKIVEHWLAPENGWMRDVSNLNEFGMSIFENLASILPERALLAIERANALLPGKFASRENEYFSRFVRLLKHIGYEEPLFLRSAKIVAEFALTEKVGENSDSIRRELSAMYQLSMSGTYAPIEVRLKLVKSLWESNITSKRQLAIELIESALEAWHFQSPNNPSFGSRSRDYGLSLQHPDEVENWFTKVVEQCIRMLDDDTPFQAELKKILAEKLRGIWTQTNLFELVELVCEQMTRNGFWAQGWFEILSIVRYDSKDDETENKERLLVLEQSLRPKNLYEQIVAYFMSDAIGMDIADALLDEETSSFEKLYQIYEELGIELIRDEQVINKLLPTLFSVENSDILHLGRGIYYGAVDKGEVWDDLLNKYLTIPTQNRRPFLLKGWINSAQKENERYSDEILEQTLDSAELKHLFLSLQSAIPTSQNGVRLLRRALQDLEIKSKEFELLSYSLIYSNTSPKDLSDIIVGILNRPGGQEAAFEILYFKCHVVKSGSINDIRGELLDIGRRILLNMDLEKELKSTDSYKIGVVLQICFSGKEAFDSASEFTLKLMRLIRLRYGFLKSADGILKKLVKIQPVCLLNTLLEKGTLTVYAGWIDFRRNFEKYDTYISTLSDNFLLNWCREDPYERYKIIGGALISYERTVEPGKLKWKPIFWKLVDGAPNLLEVLDEIESTLRPSAVSGSRVNAYQARLTLFSELFDNPNIQLSEWARLKFSQWNEEIVQQRKFEEERYQDRNESFE</sequence>
<name>A0A9E8NJ23_9BACT</name>
<dbReference type="SUPFAM" id="SSF52540">
    <property type="entry name" value="P-loop containing nucleoside triphosphate hydrolases"/>
    <property type="match status" value="1"/>
</dbReference>
<dbReference type="EMBL" id="CP112998">
    <property type="protein sequence ID" value="WAC14934.1"/>
    <property type="molecule type" value="Genomic_DNA"/>
</dbReference>
<keyword evidence="1" id="KW-0175">Coiled coil</keyword>
<evidence type="ECO:0000256" key="1">
    <source>
        <dbReference type="SAM" id="Coils"/>
    </source>
</evidence>
<keyword evidence="3" id="KW-1185">Reference proteome</keyword>
<gene>
    <name evidence="2" type="ORF">ON006_13405</name>
</gene>
<accession>A0A9E8NJ23</accession>
<dbReference type="Proteomes" id="UP001164653">
    <property type="component" value="Chromosome"/>
</dbReference>
<dbReference type="KEGG" id="dpf:ON006_13405"/>
<organism evidence="2 3">
    <name type="scientific">Dyadobacter pollutisoli</name>
    <dbReference type="NCBI Taxonomy" id="2910158"/>
    <lineage>
        <taxon>Bacteria</taxon>
        <taxon>Pseudomonadati</taxon>
        <taxon>Bacteroidota</taxon>
        <taxon>Cytophagia</taxon>
        <taxon>Cytophagales</taxon>
        <taxon>Spirosomataceae</taxon>
        <taxon>Dyadobacter</taxon>
    </lineage>
</organism>
<reference evidence="2" key="1">
    <citation type="submission" date="2022-11" db="EMBL/GenBank/DDBJ databases">
        <title>Dyadobacter pollutisoli sp. nov., isolated from plastic dumped soil.</title>
        <authorList>
            <person name="Kim J.M."/>
            <person name="Kim K.R."/>
            <person name="Lee J.K."/>
            <person name="Hao L."/>
            <person name="Jeon C.O."/>
        </authorList>
    </citation>
    <scope>NUCLEOTIDE SEQUENCE</scope>
    <source>
        <strain evidence="2">U1</strain>
    </source>
</reference>
<evidence type="ECO:0000313" key="2">
    <source>
        <dbReference type="EMBL" id="WAC14934.1"/>
    </source>
</evidence>